<name>A0A0G3H1U7_9CORY</name>
<sequence>MGRKVGKDSSSLTARQRARAAIQVERDRFHEVENSLAEFFSLLDAREANEIAAGRVIAKLKALGESQKSIVTATGLTSREVTRLAAKYEDSTLISDGEKVSD</sequence>
<evidence type="ECO:0000313" key="1">
    <source>
        <dbReference type="EMBL" id="AKK07386.1"/>
    </source>
</evidence>
<dbReference type="RefSeq" id="WP_047263732.1">
    <property type="nucleotide sequence ID" value="NZ_CP011543.1"/>
</dbReference>
<dbReference type="AlphaFoldDB" id="A0A0G3H1U7"/>
<dbReference type="EMBL" id="CP011543">
    <property type="protein sequence ID" value="AKK07386.1"/>
    <property type="molecule type" value="Genomic_DNA"/>
</dbReference>
<keyword evidence="1" id="KW-0614">Plasmid</keyword>
<dbReference type="Proteomes" id="UP000035199">
    <property type="component" value="Plasmid pCmus45274"/>
</dbReference>
<geneLocation type="plasmid" evidence="1 2">
    <name>pCmus45274</name>
</geneLocation>
<evidence type="ECO:0000313" key="2">
    <source>
        <dbReference type="Proteomes" id="UP000035199"/>
    </source>
</evidence>
<accession>A0A0G3H1U7</accession>
<proteinExistence type="predicted"/>
<reference evidence="2" key="2">
    <citation type="submission" date="2015-05" db="EMBL/GenBank/DDBJ databases">
        <title>Complete genome sequence of Corynebacterium mustelae DSM 45274, isolated from various tissues of a male ferret with lethal sepsis.</title>
        <authorList>
            <person name="Ruckert C."/>
            <person name="Albersmeier A."/>
            <person name="Winkler A."/>
            <person name="Tauch A."/>
        </authorList>
    </citation>
    <scope>NUCLEOTIDE SEQUENCE [LARGE SCALE GENOMIC DNA]</scope>
    <source>
        <strain evidence="2">DSM 45274</strain>
        <plasmid evidence="2">Plasmid pCmus45274</plasmid>
    </source>
</reference>
<reference evidence="1 2" key="1">
    <citation type="journal article" date="2015" name="Genome Announc.">
        <title>Complete Genome Sequence of the Type Strain Corynebacterium mustelae DSM 45274, Isolated from Various Tissues of a Male Ferret with Lethal Sepsis.</title>
        <authorList>
            <person name="Ruckert C."/>
            <person name="Eimer J."/>
            <person name="Winkler A."/>
            <person name="Tauch A."/>
        </authorList>
    </citation>
    <scope>NUCLEOTIDE SEQUENCE [LARGE SCALE GENOMIC DNA]</scope>
    <source>
        <strain evidence="1 2">DSM 45274</strain>
        <plasmid evidence="2">Plasmid pCmus45274</plasmid>
    </source>
</reference>
<dbReference type="KEGG" id="cmv:CMUST_15485"/>
<organism evidence="1 2">
    <name type="scientific">Corynebacterium mustelae</name>
    <dbReference type="NCBI Taxonomy" id="571915"/>
    <lineage>
        <taxon>Bacteria</taxon>
        <taxon>Bacillati</taxon>
        <taxon>Actinomycetota</taxon>
        <taxon>Actinomycetes</taxon>
        <taxon>Mycobacteriales</taxon>
        <taxon>Corynebacteriaceae</taxon>
        <taxon>Corynebacterium</taxon>
    </lineage>
</organism>
<protein>
    <submittedName>
        <fullName evidence="1">Uncharacterized protein</fullName>
    </submittedName>
</protein>
<dbReference type="PATRIC" id="fig|571915.4.peg.3325"/>
<gene>
    <name evidence="1" type="ORF">CMUST_15485</name>
</gene>
<keyword evidence="2" id="KW-1185">Reference proteome</keyword>